<feature type="region of interest" description="Disordered" evidence="1">
    <location>
        <begin position="140"/>
        <end position="196"/>
    </location>
</feature>
<feature type="compositionally biased region" description="Basic residues" evidence="1">
    <location>
        <begin position="179"/>
        <end position="196"/>
    </location>
</feature>
<sequence length="264" mass="30542">MDQMTFDSSHWSGYDLVRRFRLGSHSSDCLLQPGSHAPHGPSDETLRADRPIHVDPVNVVAFLTTTCRGDDVWWPTHRTTRAWYENWMRHAIDLAVIQIVPKPDFLGNREYLDWSGRACWSRFLSEDELLEDPRVRALQADIRPTPSQPRPDIPLPPDAPARRRCQGGRARYTGGAVRRTQKTRGRHPPHRLRHPPLKLEHLNRGGLLRKRGTRMSQRRTCSLTSSILQAILQSDIHQPIHHHHRNVPTKRRSQPLSMSWPRLS</sequence>
<keyword evidence="3" id="KW-1185">Reference proteome</keyword>
<evidence type="ECO:0000313" key="2">
    <source>
        <dbReference type="EMBL" id="MED6135567.1"/>
    </source>
</evidence>
<protein>
    <submittedName>
        <fullName evidence="2">Uncharacterized protein</fullName>
    </submittedName>
</protein>
<reference evidence="2 3" key="1">
    <citation type="journal article" date="2023" name="Plants (Basel)">
        <title>Bridging the Gap: Combining Genomics and Transcriptomics Approaches to Understand Stylosanthes scabra, an Orphan Legume from the Brazilian Caatinga.</title>
        <authorList>
            <person name="Ferreira-Neto J.R.C."/>
            <person name="da Silva M.D."/>
            <person name="Binneck E."/>
            <person name="de Melo N.F."/>
            <person name="da Silva R.H."/>
            <person name="de Melo A.L.T.M."/>
            <person name="Pandolfi V."/>
            <person name="Bustamante F.O."/>
            <person name="Brasileiro-Vidal A.C."/>
            <person name="Benko-Iseppon A.M."/>
        </authorList>
    </citation>
    <scope>NUCLEOTIDE SEQUENCE [LARGE SCALE GENOMIC DNA]</scope>
    <source>
        <tissue evidence="2">Leaves</tissue>
    </source>
</reference>
<feature type="compositionally biased region" description="Basic residues" evidence="1">
    <location>
        <begin position="240"/>
        <end position="253"/>
    </location>
</feature>
<evidence type="ECO:0000256" key="1">
    <source>
        <dbReference type="SAM" id="MobiDB-lite"/>
    </source>
</evidence>
<organism evidence="2 3">
    <name type="scientific">Stylosanthes scabra</name>
    <dbReference type="NCBI Taxonomy" id="79078"/>
    <lineage>
        <taxon>Eukaryota</taxon>
        <taxon>Viridiplantae</taxon>
        <taxon>Streptophyta</taxon>
        <taxon>Embryophyta</taxon>
        <taxon>Tracheophyta</taxon>
        <taxon>Spermatophyta</taxon>
        <taxon>Magnoliopsida</taxon>
        <taxon>eudicotyledons</taxon>
        <taxon>Gunneridae</taxon>
        <taxon>Pentapetalae</taxon>
        <taxon>rosids</taxon>
        <taxon>fabids</taxon>
        <taxon>Fabales</taxon>
        <taxon>Fabaceae</taxon>
        <taxon>Papilionoideae</taxon>
        <taxon>50 kb inversion clade</taxon>
        <taxon>dalbergioids sensu lato</taxon>
        <taxon>Dalbergieae</taxon>
        <taxon>Pterocarpus clade</taxon>
        <taxon>Stylosanthes</taxon>
    </lineage>
</organism>
<dbReference type="Proteomes" id="UP001341840">
    <property type="component" value="Unassembled WGS sequence"/>
</dbReference>
<evidence type="ECO:0000313" key="3">
    <source>
        <dbReference type="Proteomes" id="UP001341840"/>
    </source>
</evidence>
<feature type="region of interest" description="Disordered" evidence="1">
    <location>
        <begin position="240"/>
        <end position="264"/>
    </location>
</feature>
<comment type="caution">
    <text evidence="2">The sequence shown here is derived from an EMBL/GenBank/DDBJ whole genome shotgun (WGS) entry which is preliminary data.</text>
</comment>
<proteinExistence type="predicted"/>
<dbReference type="EMBL" id="JASCZI010060722">
    <property type="protein sequence ID" value="MED6135567.1"/>
    <property type="molecule type" value="Genomic_DNA"/>
</dbReference>
<accession>A0ABU6SH28</accession>
<gene>
    <name evidence="2" type="ORF">PIB30_047708</name>
</gene>
<feature type="compositionally biased region" description="Pro residues" evidence="1">
    <location>
        <begin position="146"/>
        <end position="159"/>
    </location>
</feature>
<name>A0ABU6SH28_9FABA</name>